<organism evidence="5 6">
    <name type="scientific">Kribbella aluminosa</name>
    <dbReference type="NCBI Taxonomy" id="416017"/>
    <lineage>
        <taxon>Bacteria</taxon>
        <taxon>Bacillati</taxon>
        <taxon>Actinomycetota</taxon>
        <taxon>Actinomycetes</taxon>
        <taxon>Propionibacteriales</taxon>
        <taxon>Kribbellaceae</taxon>
        <taxon>Kribbella</taxon>
    </lineage>
</organism>
<accession>A0ABS4UIB8</accession>
<comment type="caution">
    <text evidence="5">The sequence shown here is derived from an EMBL/GenBank/DDBJ whole genome shotgun (WGS) entry which is preliminary data.</text>
</comment>
<dbReference type="InterPro" id="IPR002104">
    <property type="entry name" value="Integrase_catalytic"/>
</dbReference>
<evidence type="ECO:0000313" key="6">
    <source>
        <dbReference type="Proteomes" id="UP000755585"/>
    </source>
</evidence>
<evidence type="ECO:0000259" key="4">
    <source>
        <dbReference type="PROSITE" id="PS51898"/>
    </source>
</evidence>
<evidence type="ECO:0000313" key="5">
    <source>
        <dbReference type="EMBL" id="MBP2351393.1"/>
    </source>
</evidence>
<dbReference type="Gene3D" id="1.10.150.130">
    <property type="match status" value="1"/>
</dbReference>
<dbReference type="InterPro" id="IPR011010">
    <property type="entry name" value="DNA_brk_join_enz"/>
</dbReference>
<evidence type="ECO:0000256" key="1">
    <source>
        <dbReference type="ARBA" id="ARBA00023125"/>
    </source>
</evidence>
<protein>
    <submittedName>
        <fullName evidence="5">Integrase</fullName>
    </submittedName>
</protein>
<gene>
    <name evidence="5" type="ORF">JOF29_002476</name>
</gene>
<dbReference type="PROSITE" id="PS51898">
    <property type="entry name" value="TYR_RECOMBINASE"/>
    <property type="match status" value="1"/>
</dbReference>
<dbReference type="InterPro" id="IPR013762">
    <property type="entry name" value="Integrase-like_cat_sf"/>
</dbReference>
<dbReference type="EMBL" id="JAGINT010000001">
    <property type="protein sequence ID" value="MBP2351393.1"/>
    <property type="molecule type" value="Genomic_DNA"/>
</dbReference>
<dbReference type="Proteomes" id="UP000755585">
    <property type="component" value="Unassembled WGS sequence"/>
</dbReference>
<evidence type="ECO:0000256" key="3">
    <source>
        <dbReference type="SAM" id="MobiDB-lite"/>
    </source>
</evidence>
<name>A0ABS4UIB8_9ACTN</name>
<keyword evidence="2" id="KW-0233">DNA recombination</keyword>
<keyword evidence="1" id="KW-0238">DNA-binding</keyword>
<dbReference type="RefSeq" id="WP_209694298.1">
    <property type="nucleotide sequence ID" value="NZ_BAAAVU010000042.1"/>
</dbReference>
<feature type="region of interest" description="Disordered" evidence="3">
    <location>
        <begin position="1"/>
        <end position="22"/>
    </location>
</feature>
<dbReference type="Gene3D" id="1.10.443.10">
    <property type="entry name" value="Intergrase catalytic core"/>
    <property type="match status" value="1"/>
</dbReference>
<dbReference type="InterPro" id="IPR010998">
    <property type="entry name" value="Integrase_recombinase_N"/>
</dbReference>
<evidence type="ECO:0000256" key="2">
    <source>
        <dbReference type="ARBA" id="ARBA00023172"/>
    </source>
</evidence>
<dbReference type="Pfam" id="PF00589">
    <property type="entry name" value="Phage_integrase"/>
    <property type="match status" value="1"/>
</dbReference>
<feature type="domain" description="Tyr recombinase" evidence="4">
    <location>
        <begin position="125"/>
        <end position="329"/>
    </location>
</feature>
<proteinExistence type="predicted"/>
<sequence length="329" mass="36759">MGPWYESGTRSAGDAGSGGAGKARLDEIGERWLKSRTVDPASQIRYESMWRLHLQPVFGQRMVKSIVPSEIAVWLTRLVSTYGVSTARGAFLVLNGCLELAVADELIKRNPARSRVVKRPALAKARVEVWSDETVDRIIAAHPEEFRLIPITGSAAGLRQGEIFGLSPHDLDFDAGVIRVRRQIKRLGKHLVYALPKNDTERVVPMPSSYATIAREHIERFGATAVSLPWEHEDGEIETVDLLFIWQDGRPLRARLFDEVVWKPAVSASGVIPPPTKDARGRRRYITNRKAGMHALRHYYASITLADGVNVKELSEYLGHHDPGFTLEQ</sequence>
<keyword evidence="6" id="KW-1185">Reference proteome</keyword>
<reference evidence="5 6" key="1">
    <citation type="submission" date="2021-03" db="EMBL/GenBank/DDBJ databases">
        <title>Sequencing the genomes of 1000 actinobacteria strains.</title>
        <authorList>
            <person name="Klenk H.-P."/>
        </authorList>
    </citation>
    <scope>NUCLEOTIDE SEQUENCE [LARGE SCALE GENOMIC DNA]</scope>
    <source>
        <strain evidence="5 6">DSM 18824</strain>
    </source>
</reference>
<dbReference type="SUPFAM" id="SSF56349">
    <property type="entry name" value="DNA breaking-rejoining enzymes"/>
    <property type="match status" value="1"/>
</dbReference>